<dbReference type="NCBIfam" id="TIGR00044">
    <property type="entry name" value="YggS family pyridoxal phosphate-dependent enzyme"/>
    <property type="match status" value="1"/>
</dbReference>
<dbReference type="HAMAP" id="MF_02087">
    <property type="entry name" value="PLP_homeostasis"/>
    <property type="match status" value="1"/>
</dbReference>
<dbReference type="PANTHER" id="PTHR10146">
    <property type="entry name" value="PROLINE SYNTHETASE CO-TRANSCRIBED BACTERIAL HOMOLOG PROTEIN"/>
    <property type="match status" value="1"/>
</dbReference>
<feature type="non-terminal residue" evidence="3">
    <location>
        <position position="1"/>
    </location>
</feature>
<sequence length="227" mass="25393">VKNIAENIPTLTQKIREYEDLYKRPSGSVSLLAVSKKQTQDKIRQAAAVGIRSFGENYLQEALHKIKNLTDMDLSWHFLGSIQTNKTRKIAEYFDWVQSVDREKIAYRLSSQRPESSPPLNVCVQIKLSNEEKKSGAEVEHASKLCSLIASLPNLQLRGLMAIPAPLPDLESQRTCFRRLKLAFTNLKKSHSSIDTLSMGMSNDFEAAVAEGSTMVRLGSAIFGPRI</sequence>
<dbReference type="AlphaFoldDB" id="A0A382J831"/>
<reference evidence="3" key="1">
    <citation type="submission" date="2018-05" db="EMBL/GenBank/DDBJ databases">
        <authorList>
            <person name="Lanie J.A."/>
            <person name="Ng W.-L."/>
            <person name="Kazmierczak K.M."/>
            <person name="Andrzejewski T.M."/>
            <person name="Davidsen T.M."/>
            <person name="Wayne K.J."/>
            <person name="Tettelin H."/>
            <person name="Glass J.I."/>
            <person name="Rusch D."/>
            <person name="Podicherti R."/>
            <person name="Tsui H.-C.T."/>
            <person name="Winkler M.E."/>
        </authorList>
    </citation>
    <scope>NUCLEOTIDE SEQUENCE</scope>
</reference>
<dbReference type="InterPro" id="IPR001608">
    <property type="entry name" value="Ala_racemase_N"/>
</dbReference>
<dbReference type="PIRSF" id="PIRSF004848">
    <property type="entry name" value="YBL036c_PLPDEIII"/>
    <property type="match status" value="1"/>
</dbReference>
<dbReference type="FunFam" id="3.20.20.10:FF:000018">
    <property type="entry name" value="Pyridoxal phosphate homeostasis protein"/>
    <property type="match status" value="1"/>
</dbReference>
<dbReference type="EMBL" id="UINC01072233">
    <property type="protein sequence ID" value="SVC07715.1"/>
    <property type="molecule type" value="Genomic_DNA"/>
</dbReference>
<organism evidence="3">
    <name type="scientific">marine metagenome</name>
    <dbReference type="NCBI Taxonomy" id="408172"/>
    <lineage>
        <taxon>unclassified sequences</taxon>
        <taxon>metagenomes</taxon>
        <taxon>ecological metagenomes</taxon>
    </lineage>
</organism>
<dbReference type="CDD" id="cd06824">
    <property type="entry name" value="PLPDE_III_Yggs_like"/>
    <property type="match status" value="1"/>
</dbReference>
<dbReference type="PANTHER" id="PTHR10146:SF14">
    <property type="entry name" value="PYRIDOXAL PHOSPHATE HOMEOSTASIS PROTEIN"/>
    <property type="match status" value="1"/>
</dbReference>
<proteinExistence type="inferred from homology"/>
<evidence type="ECO:0000313" key="3">
    <source>
        <dbReference type="EMBL" id="SVC07715.1"/>
    </source>
</evidence>
<accession>A0A382J831</accession>
<evidence type="ECO:0000256" key="1">
    <source>
        <dbReference type="ARBA" id="ARBA00022898"/>
    </source>
</evidence>
<keyword evidence="1" id="KW-0663">Pyridoxal phosphate</keyword>
<protein>
    <recommendedName>
        <fullName evidence="2">Alanine racemase N-terminal domain-containing protein</fullName>
    </recommendedName>
</protein>
<dbReference type="InterPro" id="IPR011078">
    <property type="entry name" value="PyrdxlP_homeostasis"/>
</dbReference>
<gene>
    <name evidence="3" type="ORF">METZ01_LOCUS260569</name>
</gene>
<dbReference type="Gene3D" id="3.20.20.10">
    <property type="entry name" value="Alanine racemase"/>
    <property type="match status" value="1"/>
</dbReference>
<dbReference type="GO" id="GO:0030170">
    <property type="term" value="F:pyridoxal phosphate binding"/>
    <property type="evidence" value="ECO:0007669"/>
    <property type="project" value="InterPro"/>
</dbReference>
<evidence type="ECO:0000259" key="2">
    <source>
        <dbReference type="Pfam" id="PF01168"/>
    </source>
</evidence>
<name>A0A382J831_9ZZZZ</name>
<dbReference type="SUPFAM" id="SSF51419">
    <property type="entry name" value="PLP-binding barrel"/>
    <property type="match status" value="1"/>
</dbReference>
<dbReference type="InterPro" id="IPR029066">
    <property type="entry name" value="PLP-binding_barrel"/>
</dbReference>
<dbReference type="Pfam" id="PF01168">
    <property type="entry name" value="Ala_racemase_N"/>
    <property type="match status" value="1"/>
</dbReference>
<feature type="domain" description="Alanine racemase N-terminal" evidence="2">
    <location>
        <begin position="28"/>
        <end position="225"/>
    </location>
</feature>